<evidence type="ECO:0000256" key="6">
    <source>
        <dbReference type="ARBA" id="ARBA00023029"/>
    </source>
</evidence>
<dbReference type="PROSITE" id="PS52039">
    <property type="entry name" value="TOPO_IA_2"/>
    <property type="match status" value="1"/>
</dbReference>
<feature type="region of interest" description="Disordered" evidence="9">
    <location>
        <begin position="1222"/>
        <end position="1241"/>
    </location>
</feature>
<keyword evidence="13" id="KW-1185">Reference proteome</keyword>
<evidence type="ECO:0000256" key="3">
    <source>
        <dbReference type="ARBA" id="ARBA00012891"/>
    </source>
</evidence>
<feature type="compositionally biased region" description="Polar residues" evidence="9">
    <location>
        <begin position="304"/>
        <end position="317"/>
    </location>
</feature>
<evidence type="ECO:0000256" key="1">
    <source>
        <dbReference type="ARBA" id="ARBA00000213"/>
    </source>
</evidence>
<evidence type="ECO:0000256" key="2">
    <source>
        <dbReference type="ARBA" id="ARBA00009446"/>
    </source>
</evidence>
<keyword evidence="6" id="KW-0799">Topoisomerase</keyword>
<keyword evidence="8" id="KW-0413">Isomerase</keyword>
<dbReference type="InterPro" id="IPR013824">
    <property type="entry name" value="Topo_IA_cen_sub1"/>
</dbReference>
<keyword evidence="7" id="KW-0238">DNA-binding</keyword>
<proteinExistence type="inferred from homology"/>
<name>A0AAW0LGU1_QUESU</name>
<accession>A0AAW0LGU1</accession>
<keyword evidence="4" id="KW-0863">Zinc-finger</keyword>
<evidence type="ECO:0000313" key="12">
    <source>
        <dbReference type="EMBL" id="KAK7849643.1"/>
    </source>
</evidence>
<dbReference type="InterPro" id="IPR003601">
    <property type="entry name" value="Topo_IA_2"/>
</dbReference>
<comment type="similarity">
    <text evidence="2">Belongs to the type IA topoisomerase family.</text>
</comment>
<dbReference type="GO" id="GO:0003677">
    <property type="term" value="F:DNA binding"/>
    <property type="evidence" value="ECO:0007669"/>
    <property type="project" value="UniProtKB-KW"/>
</dbReference>
<dbReference type="InterPro" id="IPR013826">
    <property type="entry name" value="Topo_IA_cen_sub3"/>
</dbReference>
<evidence type="ECO:0000256" key="9">
    <source>
        <dbReference type="SAM" id="MobiDB-lite"/>
    </source>
</evidence>
<dbReference type="GO" id="GO:0008270">
    <property type="term" value="F:zinc ion binding"/>
    <property type="evidence" value="ECO:0007669"/>
    <property type="project" value="UniProtKB-KW"/>
</dbReference>
<evidence type="ECO:0000313" key="13">
    <source>
        <dbReference type="Proteomes" id="UP000237347"/>
    </source>
</evidence>
<feature type="compositionally biased region" description="Low complexity" evidence="9">
    <location>
        <begin position="278"/>
        <end position="303"/>
    </location>
</feature>
<dbReference type="InterPro" id="IPR005733">
    <property type="entry name" value="TopoI_bac-type"/>
</dbReference>
<organism evidence="12 13">
    <name type="scientific">Quercus suber</name>
    <name type="common">Cork oak</name>
    <dbReference type="NCBI Taxonomy" id="58331"/>
    <lineage>
        <taxon>Eukaryota</taxon>
        <taxon>Viridiplantae</taxon>
        <taxon>Streptophyta</taxon>
        <taxon>Embryophyta</taxon>
        <taxon>Tracheophyta</taxon>
        <taxon>Spermatophyta</taxon>
        <taxon>Magnoliopsida</taxon>
        <taxon>eudicotyledons</taxon>
        <taxon>Gunneridae</taxon>
        <taxon>Pentapetalae</taxon>
        <taxon>rosids</taxon>
        <taxon>fabids</taxon>
        <taxon>Fagales</taxon>
        <taxon>Fagaceae</taxon>
        <taxon>Quercus</taxon>
    </lineage>
</organism>
<dbReference type="SMART" id="SM00493">
    <property type="entry name" value="TOPRIM"/>
    <property type="match status" value="1"/>
</dbReference>
<dbReference type="PRINTS" id="PR00417">
    <property type="entry name" value="PRTPISMRASEI"/>
</dbReference>
<reference evidence="12 13" key="1">
    <citation type="journal article" date="2018" name="Sci. Data">
        <title>The draft genome sequence of cork oak.</title>
        <authorList>
            <person name="Ramos A.M."/>
            <person name="Usie A."/>
            <person name="Barbosa P."/>
            <person name="Barros P.M."/>
            <person name="Capote T."/>
            <person name="Chaves I."/>
            <person name="Simoes F."/>
            <person name="Abreu I."/>
            <person name="Carrasquinho I."/>
            <person name="Faro C."/>
            <person name="Guimaraes J.B."/>
            <person name="Mendonca D."/>
            <person name="Nobrega F."/>
            <person name="Rodrigues L."/>
            <person name="Saibo N.J.M."/>
            <person name="Varela M.C."/>
            <person name="Egas C."/>
            <person name="Matos J."/>
            <person name="Miguel C.M."/>
            <person name="Oliveira M.M."/>
            <person name="Ricardo C.P."/>
            <person name="Goncalves S."/>
        </authorList>
    </citation>
    <scope>NUCLEOTIDE SEQUENCE [LARGE SCALE GENOMIC DNA]</scope>
    <source>
        <strain evidence="13">cv. HL8</strain>
    </source>
</reference>
<evidence type="ECO:0000259" key="11">
    <source>
        <dbReference type="PROSITE" id="PS52039"/>
    </source>
</evidence>
<dbReference type="GO" id="GO:0006265">
    <property type="term" value="P:DNA topological change"/>
    <property type="evidence" value="ECO:0007669"/>
    <property type="project" value="InterPro"/>
</dbReference>
<comment type="catalytic activity">
    <reaction evidence="1">
        <text>ATP-independent breakage of single-stranded DNA, followed by passage and rejoining.</text>
        <dbReference type="EC" id="5.6.2.1"/>
    </reaction>
</comment>
<dbReference type="Pfam" id="PF01751">
    <property type="entry name" value="Toprim"/>
    <property type="match status" value="1"/>
</dbReference>
<evidence type="ECO:0000256" key="4">
    <source>
        <dbReference type="ARBA" id="ARBA00022771"/>
    </source>
</evidence>
<dbReference type="InterPro" id="IPR006171">
    <property type="entry name" value="TOPRIM_dom"/>
</dbReference>
<dbReference type="SMART" id="SM00436">
    <property type="entry name" value="TOP1Bc"/>
    <property type="match status" value="1"/>
</dbReference>
<dbReference type="Pfam" id="PF13368">
    <property type="entry name" value="Toprim_C_rpt"/>
    <property type="match status" value="1"/>
</dbReference>
<dbReference type="PANTHER" id="PTHR42785:SF1">
    <property type="entry name" value="DNA TOPOISOMERASE"/>
    <property type="match status" value="1"/>
</dbReference>
<feature type="domain" description="Topo IA-type catalytic" evidence="11">
    <location>
        <begin position="513"/>
        <end position="1020"/>
    </location>
</feature>
<feature type="region of interest" description="Disordered" evidence="9">
    <location>
        <begin position="243"/>
        <end position="362"/>
    </location>
</feature>
<dbReference type="InterPro" id="IPR013498">
    <property type="entry name" value="Topo_IA_Znf"/>
</dbReference>
<dbReference type="AlphaFoldDB" id="A0AAW0LGU1"/>
<keyword evidence="5" id="KW-0862">Zinc</keyword>
<dbReference type="PANTHER" id="PTHR42785">
    <property type="entry name" value="DNA TOPOISOMERASE, TYPE IA, CORE"/>
    <property type="match status" value="1"/>
</dbReference>
<evidence type="ECO:0000259" key="10">
    <source>
        <dbReference type="PROSITE" id="PS50880"/>
    </source>
</evidence>
<dbReference type="EC" id="5.6.2.1" evidence="3"/>
<dbReference type="Gene3D" id="3.30.65.10">
    <property type="entry name" value="Bacterial Topoisomerase I, domain 1"/>
    <property type="match status" value="1"/>
</dbReference>
<dbReference type="SUPFAM" id="SSF56712">
    <property type="entry name" value="Prokaryotic type I DNA topoisomerase"/>
    <property type="match status" value="2"/>
</dbReference>
<dbReference type="InterPro" id="IPR000380">
    <property type="entry name" value="Topo_IA"/>
</dbReference>
<sequence length="1241" mass="139344">MIQLHRSSLLMNTATVSSSIFSKPSTPSFLRLNSFMSKLLKDFKRGKCVALVPQLQYRGLQQTPRTHLPCSSFGISNGNGYRKCSQLKCSKVKVSCMISTNHVKGGKDSHIFRSHVDCSLFGFTVPSRLRLGLLNFMAPLDTSIYGPLNSGFRSFNNCGSFARRFSSKDARVTSIRENTGVTGKKGGGNTLQTFSQHQKRANVLAAHSRKTIANSNISASKDIDMVTSTELLVGDGKGDVELSSKVSTSRVNNDNQNSEIDRQRKQQSRNKKNKVRKSASNASDEAVVAKGPKVKSSGVSKKSQNSTQALEKNSVGSTAVEVLDSSTSRELHTKKKNGKSSRSGKSVKAANELPQKPNPQQIDKVKHLGQRPLKQLYPPDGKSVVVVESVTKAKVIQGYLGDMYEVLPSYGHVRDLAARSGSVRPDDDFSMVWEVPSPAWTHLKSIKVAVSGAENLILASDPDREGEAIAWHIVEMLQQQDALREDLSIARVVFHEITETSIKSALQTPREIDANLVHAYLARRALDYLIGFNISPLLWRKLPGCQSAGRVQSAALSLICDREMEIDEFKPQEYWSVEVKMNINRPGSSLKECFFQAQLTHYDSQKLNLYSISSDMEAKNIEQKINSENFQVVSSKKSKMRKNPPTPYITSTLQQDAANKLHFSAYYTMKNILIDVNIFIMLVDVRYYTISSGHMSDEAVQEIRSMVIERYGQGFASGNSRKYFKKVKNAQEAHEAIRPTDIRRLPSTLIGVLDEDSMKLYTLIWSRTVACQMEPAIIEQIQLDVGNADKSLVFRSACSRVNFLGYQSVFKDVEAAAVRSKENVENDQDEAFGILNSLKLEDRLYLDEVELKQHHTKPPPRYSEGFLDRNYVTTKSRVLYPEFRGRMVSAFLCHHFSEVTDYSFTADMETELDNVSAGLTEWKGLLRDYWTRFSSYCDRANSVHIHQVKKLEELGIGRPSTYASTLKVLQVSAFLCHHFSEVTDYSFTADMETELDNVSAGLTEWKGLLRDYWTRFSSYCDRANSVHIHQVEKMLEKKFGDFLFDSLPDKSRTCPSCMEGNLIFKVSRFGAGYFIGCDQHPRCKYIAKTLYGDDDEEAPPQNNNVEEPKLLGINPVSSEKILLKSGPYGFYVQHGEDRKGFVPKRASVSHIKNVDSITLEDALELLRYPITLGNHPKDGQPVILKLTKPGLKIRHRRTNATVPKNLKPEDITIEKALELLSSDNVSRSGRPKNKPKLEEAF</sequence>
<dbReference type="NCBIfam" id="TIGR01051">
    <property type="entry name" value="topA_bact"/>
    <property type="match status" value="1"/>
</dbReference>
<dbReference type="CDD" id="cd00186">
    <property type="entry name" value="TOP1Ac"/>
    <property type="match status" value="1"/>
</dbReference>
<comment type="caution">
    <text evidence="12">The sequence shown here is derived from an EMBL/GenBank/DDBJ whole genome shotgun (WGS) entry which is preliminary data.</text>
</comment>
<dbReference type="InterPro" id="IPR023405">
    <property type="entry name" value="Topo_IA_core_domain"/>
</dbReference>
<keyword evidence="4" id="KW-0479">Metal-binding</keyword>
<dbReference type="Proteomes" id="UP000237347">
    <property type="component" value="Unassembled WGS sequence"/>
</dbReference>
<feature type="domain" description="Toprim" evidence="10">
    <location>
        <begin position="382"/>
        <end position="498"/>
    </location>
</feature>
<dbReference type="Gene3D" id="3.40.50.140">
    <property type="match status" value="1"/>
</dbReference>
<dbReference type="SMART" id="SM00437">
    <property type="entry name" value="TOP1Ac"/>
    <property type="match status" value="1"/>
</dbReference>
<dbReference type="Pfam" id="PF01131">
    <property type="entry name" value="Topoisom_bac"/>
    <property type="match status" value="1"/>
</dbReference>
<evidence type="ECO:0000256" key="8">
    <source>
        <dbReference type="ARBA" id="ARBA00023235"/>
    </source>
</evidence>
<dbReference type="InterPro" id="IPR003602">
    <property type="entry name" value="Topo_IA_DNA-bd_dom"/>
</dbReference>
<evidence type="ECO:0000256" key="5">
    <source>
        <dbReference type="ARBA" id="ARBA00022833"/>
    </source>
</evidence>
<dbReference type="Pfam" id="PF01396">
    <property type="entry name" value="Zn_ribbon_Top1"/>
    <property type="match status" value="1"/>
</dbReference>
<dbReference type="EMBL" id="PKMF04000110">
    <property type="protein sequence ID" value="KAK7849643.1"/>
    <property type="molecule type" value="Genomic_DNA"/>
</dbReference>
<dbReference type="Gene3D" id="1.10.290.10">
    <property type="entry name" value="Topoisomerase I, domain 4"/>
    <property type="match status" value="1"/>
</dbReference>
<feature type="compositionally biased region" description="Polar residues" evidence="9">
    <location>
        <begin position="244"/>
        <end position="258"/>
    </location>
</feature>
<dbReference type="GO" id="GO:0005694">
    <property type="term" value="C:chromosome"/>
    <property type="evidence" value="ECO:0007669"/>
    <property type="project" value="InterPro"/>
</dbReference>
<dbReference type="InterPro" id="IPR025589">
    <property type="entry name" value="Toprim_C_rpt"/>
</dbReference>
<dbReference type="Gene3D" id="1.10.460.10">
    <property type="entry name" value="Topoisomerase I, domain 2"/>
    <property type="match status" value="3"/>
</dbReference>
<dbReference type="InterPro" id="IPR034149">
    <property type="entry name" value="TOPRIM_TopoI"/>
</dbReference>
<protein>
    <recommendedName>
        <fullName evidence="3">DNA topoisomerase</fullName>
        <ecNumber evidence="3">5.6.2.1</ecNumber>
    </recommendedName>
</protein>
<dbReference type="GO" id="GO:0003917">
    <property type="term" value="F:DNA topoisomerase type I (single strand cut, ATP-independent) activity"/>
    <property type="evidence" value="ECO:0007669"/>
    <property type="project" value="UniProtKB-EC"/>
</dbReference>
<gene>
    <name evidence="12" type="primary">topA</name>
    <name evidence="12" type="ORF">CFP56_002532</name>
</gene>
<evidence type="ECO:0000256" key="7">
    <source>
        <dbReference type="ARBA" id="ARBA00023125"/>
    </source>
</evidence>
<dbReference type="CDD" id="cd03363">
    <property type="entry name" value="TOPRIM_TopoIA_TopoI"/>
    <property type="match status" value="1"/>
</dbReference>
<dbReference type="InterPro" id="IPR013825">
    <property type="entry name" value="Topo_IA_cen_sub2"/>
</dbReference>
<dbReference type="InterPro" id="IPR013497">
    <property type="entry name" value="Topo_IA_cen"/>
</dbReference>
<dbReference type="Gene3D" id="2.70.20.10">
    <property type="entry name" value="Topoisomerase I, domain 3"/>
    <property type="match status" value="1"/>
</dbReference>
<dbReference type="PROSITE" id="PS50880">
    <property type="entry name" value="TOPRIM"/>
    <property type="match status" value="1"/>
</dbReference>
<feature type="compositionally biased region" description="Basic residues" evidence="9">
    <location>
        <begin position="265"/>
        <end position="277"/>
    </location>
</feature>